<evidence type="ECO:0000256" key="10">
    <source>
        <dbReference type="ARBA" id="ARBA00023012"/>
    </source>
</evidence>
<keyword evidence="12" id="KW-0175">Coiled coil</keyword>
<keyword evidence="10" id="KW-0902">Two-component regulatory system</keyword>
<dbReference type="InterPro" id="IPR003660">
    <property type="entry name" value="HAMP_dom"/>
</dbReference>
<evidence type="ECO:0000256" key="4">
    <source>
        <dbReference type="ARBA" id="ARBA00022475"/>
    </source>
</evidence>
<gene>
    <name evidence="15" type="ORF">A3G03_01240</name>
</gene>
<dbReference type="PANTHER" id="PTHR45528">
    <property type="entry name" value="SENSOR HISTIDINE KINASE CPXA"/>
    <property type="match status" value="1"/>
</dbReference>
<evidence type="ECO:0000256" key="13">
    <source>
        <dbReference type="SAM" id="Phobius"/>
    </source>
</evidence>
<evidence type="ECO:0000259" key="14">
    <source>
        <dbReference type="PROSITE" id="PS50885"/>
    </source>
</evidence>
<dbReference type="Gene3D" id="6.10.340.10">
    <property type="match status" value="1"/>
</dbReference>
<dbReference type="Pfam" id="PF00672">
    <property type="entry name" value="HAMP"/>
    <property type="match status" value="1"/>
</dbReference>
<evidence type="ECO:0000256" key="9">
    <source>
        <dbReference type="ARBA" id="ARBA00022840"/>
    </source>
</evidence>
<dbReference type="STRING" id="1802333.A3G03_01240"/>
<evidence type="ECO:0000256" key="2">
    <source>
        <dbReference type="ARBA" id="ARBA00004651"/>
    </source>
</evidence>
<dbReference type="PROSITE" id="PS50885">
    <property type="entry name" value="HAMP"/>
    <property type="match status" value="1"/>
</dbReference>
<evidence type="ECO:0000256" key="7">
    <source>
        <dbReference type="ARBA" id="ARBA00022741"/>
    </source>
</evidence>
<feature type="transmembrane region" description="Helical" evidence="13">
    <location>
        <begin position="12"/>
        <end position="32"/>
    </location>
</feature>
<feature type="domain" description="HAMP" evidence="14">
    <location>
        <begin position="187"/>
        <end position="239"/>
    </location>
</feature>
<dbReference type="GO" id="GO:0000155">
    <property type="term" value="F:phosphorelay sensor kinase activity"/>
    <property type="evidence" value="ECO:0007669"/>
    <property type="project" value="TreeGrafter"/>
</dbReference>
<keyword evidence="5" id="KW-0597">Phosphoprotein</keyword>
<dbReference type="EMBL" id="MHSL01000024">
    <property type="protein sequence ID" value="OHA43422.1"/>
    <property type="molecule type" value="Genomic_DNA"/>
</dbReference>
<proteinExistence type="predicted"/>
<keyword evidence="6" id="KW-0808">Transferase</keyword>
<dbReference type="InterPro" id="IPR050398">
    <property type="entry name" value="HssS/ArlS-like"/>
</dbReference>
<feature type="coiled-coil region" evidence="12">
    <location>
        <begin position="238"/>
        <end position="300"/>
    </location>
</feature>
<protein>
    <recommendedName>
        <fullName evidence="3">histidine kinase</fullName>
        <ecNumber evidence="3">2.7.13.3</ecNumber>
    </recommendedName>
</protein>
<evidence type="ECO:0000256" key="6">
    <source>
        <dbReference type="ARBA" id="ARBA00022679"/>
    </source>
</evidence>
<dbReference type="Proteomes" id="UP000176355">
    <property type="component" value="Unassembled WGS sequence"/>
</dbReference>
<keyword evidence="9" id="KW-0067">ATP-binding</keyword>
<keyword evidence="13" id="KW-1133">Transmembrane helix</keyword>
<evidence type="ECO:0000256" key="8">
    <source>
        <dbReference type="ARBA" id="ARBA00022777"/>
    </source>
</evidence>
<keyword evidence="4" id="KW-1003">Cell membrane</keyword>
<accession>A0A1G2P710</accession>
<dbReference type="GO" id="GO:0005524">
    <property type="term" value="F:ATP binding"/>
    <property type="evidence" value="ECO:0007669"/>
    <property type="project" value="UniProtKB-KW"/>
</dbReference>
<keyword evidence="13" id="KW-0812">Transmembrane</keyword>
<name>A0A1G2P710_9BACT</name>
<keyword evidence="8" id="KW-0418">Kinase</keyword>
<reference evidence="15 16" key="1">
    <citation type="journal article" date="2016" name="Nat. Commun.">
        <title>Thousands of microbial genomes shed light on interconnected biogeochemical processes in an aquifer system.</title>
        <authorList>
            <person name="Anantharaman K."/>
            <person name="Brown C.T."/>
            <person name="Hug L.A."/>
            <person name="Sharon I."/>
            <person name="Castelle C.J."/>
            <person name="Probst A.J."/>
            <person name="Thomas B.C."/>
            <person name="Singh A."/>
            <person name="Wilkins M.J."/>
            <person name="Karaoz U."/>
            <person name="Brodie E.L."/>
            <person name="Williams K.H."/>
            <person name="Hubbard S.S."/>
            <person name="Banfield J.F."/>
        </authorList>
    </citation>
    <scope>NUCLEOTIDE SEQUENCE [LARGE SCALE GENOMIC DNA]</scope>
</reference>
<dbReference type="AlphaFoldDB" id="A0A1G2P710"/>
<dbReference type="PANTHER" id="PTHR45528:SF1">
    <property type="entry name" value="SENSOR HISTIDINE KINASE CPXA"/>
    <property type="match status" value="1"/>
</dbReference>
<dbReference type="SUPFAM" id="SSF58104">
    <property type="entry name" value="Methyl-accepting chemotaxis protein (MCP) signaling domain"/>
    <property type="match status" value="1"/>
</dbReference>
<comment type="caution">
    <text evidence="15">The sequence shown here is derived from an EMBL/GenBank/DDBJ whole genome shotgun (WGS) entry which is preliminary data.</text>
</comment>
<organism evidence="15 16">
    <name type="scientific">Candidatus Taylorbacteria bacterium RIFCSPLOWO2_12_FULL_44_15c</name>
    <dbReference type="NCBI Taxonomy" id="1802333"/>
    <lineage>
        <taxon>Bacteria</taxon>
        <taxon>Candidatus Tayloriibacteriota</taxon>
    </lineage>
</organism>
<keyword evidence="7" id="KW-0547">Nucleotide-binding</keyword>
<sequence>MKVSTKLRLSSNILIILAIIFIGATLLFVFNLQRLQQKQQLAQKITENSFHLISLQHEYISHSSERPKAQWNIVYQSLSTYLNEGKPIFTTPKEEALFEYTLQVSLDTKTLFDQLVGAVEQGKSETIIGRLTDQLSVKTQERVSNMLVLSELSRKGLILAGYLFEFVMAILAFIISAISIWSYSISRSMNGSLRRLSEGTKTIAGGNLDYKLEIKSKDEFGALGKLFNEMAGKLKESYAGLEQKVRDRTRDLDAANQQLKASNQQIRASNQQLNASTQQLRASNQQLTAAENLLKEQIHQLEVFNKATVGRELKMVELKKELEKQRPSDKKV</sequence>
<evidence type="ECO:0000313" key="16">
    <source>
        <dbReference type="Proteomes" id="UP000176355"/>
    </source>
</evidence>
<comment type="catalytic activity">
    <reaction evidence="1">
        <text>ATP + protein L-histidine = ADP + protein N-phospho-L-histidine.</text>
        <dbReference type="EC" id="2.7.13.3"/>
    </reaction>
</comment>
<feature type="transmembrane region" description="Helical" evidence="13">
    <location>
        <begin position="156"/>
        <end position="183"/>
    </location>
</feature>
<evidence type="ECO:0000256" key="3">
    <source>
        <dbReference type="ARBA" id="ARBA00012438"/>
    </source>
</evidence>
<dbReference type="SUPFAM" id="SSF158472">
    <property type="entry name" value="HAMP domain-like"/>
    <property type="match status" value="1"/>
</dbReference>
<evidence type="ECO:0000256" key="5">
    <source>
        <dbReference type="ARBA" id="ARBA00022553"/>
    </source>
</evidence>
<dbReference type="EC" id="2.7.13.3" evidence="3"/>
<comment type="subcellular location">
    <subcellularLocation>
        <location evidence="2">Cell membrane</location>
        <topology evidence="2">Multi-pass membrane protein</topology>
    </subcellularLocation>
</comment>
<dbReference type="SMART" id="SM00304">
    <property type="entry name" value="HAMP"/>
    <property type="match status" value="1"/>
</dbReference>
<keyword evidence="11 13" id="KW-0472">Membrane</keyword>
<evidence type="ECO:0000256" key="1">
    <source>
        <dbReference type="ARBA" id="ARBA00000085"/>
    </source>
</evidence>
<evidence type="ECO:0000313" key="15">
    <source>
        <dbReference type="EMBL" id="OHA43422.1"/>
    </source>
</evidence>
<evidence type="ECO:0000256" key="12">
    <source>
        <dbReference type="SAM" id="Coils"/>
    </source>
</evidence>
<evidence type="ECO:0000256" key="11">
    <source>
        <dbReference type="ARBA" id="ARBA00023136"/>
    </source>
</evidence>
<dbReference type="CDD" id="cd06225">
    <property type="entry name" value="HAMP"/>
    <property type="match status" value="1"/>
</dbReference>
<dbReference type="GO" id="GO:0005886">
    <property type="term" value="C:plasma membrane"/>
    <property type="evidence" value="ECO:0007669"/>
    <property type="project" value="UniProtKB-SubCell"/>
</dbReference>